<proteinExistence type="predicted"/>
<gene>
    <name evidence="1" type="ORF">BDN71DRAFT_1442680</name>
</gene>
<accession>A0A9P6DAC3</accession>
<protein>
    <submittedName>
        <fullName evidence="1">Uncharacterized protein</fullName>
    </submittedName>
</protein>
<reference evidence="1" key="1">
    <citation type="submission" date="2020-11" db="EMBL/GenBank/DDBJ databases">
        <authorList>
            <consortium name="DOE Joint Genome Institute"/>
            <person name="Ahrendt S."/>
            <person name="Riley R."/>
            <person name="Andreopoulos W."/>
            <person name="Labutti K."/>
            <person name="Pangilinan J."/>
            <person name="Ruiz-Duenas F.J."/>
            <person name="Barrasa J.M."/>
            <person name="Sanchez-Garcia M."/>
            <person name="Camarero S."/>
            <person name="Miyauchi S."/>
            <person name="Serrano A."/>
            <person name="Linde D."/>
            <person name="Babiker R."/>
            <person name="Drula E."/>
            <person name="Ayuso-Fernandez I."/>
            <person name="Pacheco R."/>
            <person name="Padilla G."/>
            <person name="Ferreira P."/>
            <person name="Barriuso J."/>
            <person name="Kellner H."/>
            <person name="Castanera R."/>
            <person name="Alfaro M."/>
            <person name="Ramirez L."/>
            <person name="Pisabarro A.G."/>
            <person name="Kuo A."/>
            <person name="Tritt A."/>
            <person name="Lipzen A."/>
            <person name="He G."/>
            <person name="Yan M."/>
            <person name="Ng V."/>
            <person name="Cullen D."/>
            <person name="Martin F."/>
            <person name="Rosso M.-N."/>
            <person name="Henrissat B."/>
            <person name="Hibbett D."/>
            <person name="Martinez A.T."/>
            <person name="Grigoriev I.V."/>
        </authorList>
    </citation>
    <scope>NUCLEOTIDE SEQUENCE</scope>
    <source>
        <strain evidence="1">ATCC 90797</strain>
    </source>
</reference>
<dbReference type="EMBL" id="MU154534">
    <property type="protein sequence ID" value="KAF9499116.1"/>
    <property type="molecule type" value="Genomic_DNA"/>
</dbReference>
<evidence type="ECO:0000313" key="1">
    <source>
        <dbReference type="EMBL" id="KAF9499116.1"/>
    </source>
</evidence>
<dbReference type="AlphaFoldDB" id="A0A9P6DAC3"/>
<keyword evidence="2" id="KW-1185">Reference proteome</keyword>
<dbReference type="Proteomes" id="UP000807025">
    <property type="component" value="Unassembled WGS sequence"/>
</dbReference>
<sequence>MVLAPTPEGVSSVSFTSLTEWRSKASLPQVAPRVCVQDGVLIHYRSTGVIRSVSASMSLREIVDVSSLDPIRRLKSGICSSVCCRISSRGPFRTRPGMLLRTMWLLPQRPGAAIWS</sequence>
<organism evidence="1 2">
    <name type="scientific">Pleurotus eryngii</name>
    <name type="common">Boletus of the steppes</name>
    <dbReference type="NCBI Taxonomy" id="5323"/>
    <lineage>
        <taxon>Eukaryota</taxon>
        <taxon>Fungi</taxon>
        <taxon>Dikarya</taxon>
        <taxon>Basidiomycota</taxon>
        <taxon>Agaricomycotina</taxon>
        <taxon>Agaricomycetes</taxon>
        <taxon>Agaricomycetidae</taxon>
        <taxon>Agaricales</taxon>
        <taxon>Pleurotineae</taxon>
        <taxon>Pleurotaceae</taxon>
        <taxon>Pleurotus</taxon>
    </lineage>
</organism>
<evidence type="ECO:0000313" key="2">
    <source>
        <dbReference type="Proteomes" id="UP000807025"/>
    </source>
</evidence>
<comment type="caution">
    <text evidence="1">The sequence shown here is derived from an EMBL/GenBank/DDBJ whole genome shotgun (WGS) entry which is preliminary data.</text>
</comment>
<name>A0A9P6DAC3_PLEER</name>